<dbReference type="AlphaFoldDB" id="A0A9P6ZT41"/>
<reference evidence="4" key="1">
    <citation type="journal article" date="2020" name="New Phytol.">
        <title>Comparative genomics reveals dynamic genome evolution in host specialist ectomycorrhizal fungi.</title>
        <authorList>
            <person name="Lofgren L.A."/>
            <person name="Nguyen N.H."/>
            <person name="Vilgalys R."/>
            <person name="Ruytinx J."/>
            <person name="Liao H.L."/>
            <person name="Branco S."/>
            <person name="Kuo A."/>
            <person name="LaButti K."/>
            <person name="Lipzen A."/>
            <person name="Andreopoulos W."/>
            <person name="Pangilinan J."/>
            <person name="Riley R."/>
            <person name="Hundley H."/>
            <person name="Na H."/>
            <person name="Barry K."/>
            <person name="Grigoriev I.V."/>
            <person name="Stajich J.E."/>
            <person name="Kennedy P.G."/>
        </authorList>
    </citation>
    <scope>NUCLEOTIDE SEQUENCE</scope>
    <source>
        <strain evidence="4">DOB743</strain>
    </source>
</reference>
<protein>
    <submittedName>
        <fullName evidence="4">Aspartic peptidase domain-containing protein</fullName>
    </submittedName>
</protein>
<evidence type="ECO:0000313" key="4">
    <source>
        <dbReference type="EMBL" id="KAG1776023.1"/>
    </source>
</evidence>
<dbReference type="PANTHER" id="PTHR47966:SF51">
    <property type="entry name" value="BETA-SITE APP-CLEAVING ENZYME, ISOFORM A-RELATED"/>
    <property type="match status" value="1"/>
</dbReference>
<comment type="similarity">
    <text evidence="1">Belongs to the peptidase A1 family.</text>
</comment>
<dbReference type="OrthoDB" id="2747330at2759"/>
<dbReference type="Proteomes" id="UP000714275">
    <property type="component" value="Unassembled WGS sequence"/>
</dbReference>
<comment type="caution">
    <text evidence="4">The sequence shown here is derived from an EMBL/GenBank/DDBJ whole genome shotgun (WGS) entry which is preliminary data.</text>
</comment>
<evidence type="ECO:0000256" key="2">
    <source>
        <dbReference type="SAM" id="SignalP"/>
    </source>
</evidence>
<dbReference type="GO" id="GO:0006508">
    <property type="term" value="P:proteolysis"/>
    <property type="evidence" value="ECO:0007669"/>
    <property type="project" value="InterPro"/>
</dbReference>
<feature type="domain" description="Peptidase A1" evidence="3">
    <location>
        <begin position="45"/>
        <end position="368"/>
    </location>
</feature>
<dbReference type="SUPFAM" id="SSF50630">
    <property type="entry name" value="Acid proteases"/>
    <property type="match status" value="1"/>
</dbReference>
<name>A0A9P6ZT41_9AGAM</name>
<dbReference type="PROSITE" id="PS51767">
    <property type="entry name" value="PEPTIDASE_A1"/>
    <property type="match status" value="1"/>
</dbReference>
<organism evidence="4 5">
    <name type="scientific">Suillus placidus</name>
    <dbReference type="NCBI Taxonomy" id="48579"/>
    <lineage>
        <taxon>Eukaryota</taxon>
        <taxon>Fungi</taxon>
        <taxon>Dikarya</taxon>
        <taxon>Basidiomycota</taxon>
        <taxon>Agaricomycotina</taxon>
        <taxon>Agaricomycetes</taxon>
        <taxon>Agaricomycetidae</taxon>
        <taxon>Boletales</taxon>
        <taxon>Suillineae</taxon>
        <taxon>Suillaceae</taxon>
        <taxon>Suillus</taxon>
    </lineage>
</organism>
<gene>
    <name evidence="4" type="ORF">EV702DRAFT_1111676</name>
</gene>
<dbReference type="Pfam" id="PF00026">
    <property type="entry name" value="Asp"/>
    <property type="match status" value="1"/>
</dbReference>
<evidence type="ECO:0000256" key="1">
    <source>
        <dbReference type="ARBA" id="ARBA00007447"/>
    </source>
</evidence>
<keyword evidence="5" id="KW-1185">Reference proteome</keyword>
<dbReference type="GO" id="GO:0004190">
    <property type="term" value="F:aspartic-type endopeptidase activity"/>
    <property type="evidence" value="ECO:0007669"/>
    <property type="project" value="InterPro"/>
</dbReference>
<dbReference type="PANTHER" id="PTHR47966">
    <property type="entry name" value="BETA-SITE APP-CLEAVING ENZYME, ISOFORM A-RELATED"/>
    <property type="match status" value="1"/>
</dbReference>
<feature type="signal peptide" evidence="2">
    <location>
        <begin position="1"/>
        <end position="21"/>
    </location>
</feature>
<dbReference type="EMBL" id="JABBWD010000029">
    <property type="protein sequence ID" value="KAG1776023.1"/>
    <property type="molecule type" value="Genomic_DNA"/>
</dbReference>
<dbReference type="InterPro" id="IPR001461">
    <property type="entry name" value="Aspartic_peptidase_A1"/>
</dbReference>
<accession>A0A9P6ZT41</accession>
<feature type="chain" id="PRO_5040118617" evidence="2">
    <location>
        <begin position="22"/>
        <end position="510"/>
    </location>
</feature>
<evidence type="ECO:0000313" key="5">
    <source>
        <dbReference type="Proteomes" id="UP000714275"/>
    </source>
</evidence>
<dbReference type="InterPro" id="IPR021109">
    <property type="entry name" value="Peptidase_aspartic_dom_sf"/>
</dbReference>
<dbReference type="InterPro" id="IPR033121">
    <property type="entry name" value="PEPTIDASE_A1"/>
</dbReference>
<sequence>MSRFCVIGLFGLSALSLSANATSWAALPMRVLRSLIEADAVFNGPTVSTYFGTPPQEVNLTVDLAADWLAAYAYDCILCSGGTSFNPLLSSSFQSLNSAWMNSIPGFSGTEVMDWVSFGGILNAPDRQFALIESGANYTLQATIQNGHLGAFVNPSNDTSSSAHIFSQLYQSGQLLNPVVGFRFDPSNPKITIGALDPADYDGDLNWVEINAPSASFDSLNTFSIDGLKGYNGSFIPIGNSLTANLDSLANTIAIPNVSTYISSPGFMGPINPVISNGILAYPCNVTTPYVALSATINGVDYQIESTGSLLRPYTSFSPAEGYCSVGIVNKSDTLLPPSVSLGLPFLRSVYLAYRFPTDGCPGYYGFAFPAGANRTSSQISQTPTSTPTKSAQCLVFTTPTSTPLPSTEVTAQQKLLSSDKYNVYGGEDEAVYLVGVDDLSQMDFLAPVSAAPAPTSTASSNSTKVPMFVPQPTQSSGKYDVFGIPQHELVTLVGVDDLPQMVWNTTEVN</sequence>
<dbReference type="Gene3D" id="2.40.70.10">
    <property type="entry name" value="Acid Proteases"/>
    <property type="match status" value="2"/>
</dbReference>
<evidence type="ECO:0000259" key="3">
    <source>
        <dbReference type="PROSITE" id="PS51767"/>
    </source>
</evidence>
<keyword evidence="2" id="KW-0732">Signal</keyword>
<proteinExistence type="inferred from homology"/>